<protein>
    <submittedName>
        <fullName evidence="3">CapA family protein</fullName>
        <ecNumber evidence="3">3.1.-.-</ecNumber>
    </submittedName>
</protein>
<gene>
    <name evidence="3" type="ORF">Q4F19_12720</name>
</gene>
<comment type="caution">
    <text evidence="3">The sequence shown here is derived from an EMBL/GenBank/DDBJ whole genome shotgun (WGS) entry which is preliminary data.</text>
</comment>
<reference evidence="3" key="1">
    <citation type="submission" date="2023-07" db="EMBL/GenBank/DDBJ databases">
        <authorList>
            <person name="Kim M."/>
        </authorList>
    </citation>
    <scope>NUCLEOTIDE SEQUENCE</scope>
    <source>
        <strain evidence="3">BIUV-7</strain>
    </source>
</reference>
<sequence length="373" mass="39833">MTSFDILAVGDVGAKRDDLASMFAPVRDTLRAAPVVFGQLETVISDRGAIVPNAKLAMRAPTTLGPVLADAGFSMMSFAGNHCLDWGYDAFGDTLKTMAAARVRLAGAGPDRGSAFAPVYQTVDNTTVAMVAASSILPEGYAATADSPGCAPMRAHTFYEQIEHDQPGTPARIRSHPDRADLAALTAAIRDARAHADVVLVSLHWGIHMVRGSIAEYQIEVAEAAVEAGADAILGHHPHLMKGVGFHRGKPIFFSLGNFAIEQPHIWDPAIVHTASFRHLVSLNPTWSLEASYMLPEETRMTAIVRLVVRDGAIVETRLIPAWIGDNSVPRLAPAGSEAFIRIRDYLIEVTASEGLATAINEDGDELIVAATV</sequence>
<dbReference type="PANTHER" id="PTHR33393">
    <property type="entry name" value="POLYGLUTAMINE SYNTHESIS ACCESSORY PROTEIN RV0574C-RELATED"/>
    <property type="match status" value="1"/>
</dbReference>
<feature type="domain" description="Capsule synthesis protein CapA" evidence="2">
    <location>
        <begin position="5"/>
        <end position="263"/>
    </location>
</feature>
<dbReference type="InterPro" id="IPR029052">
    <property type="entry name" value="Metallo-depent_PP-like"/>
</dbReference>
<keyword evidence="4" id="KW-1185">Reference proteome</keyword>
<dbReference type="InterPro" id="IPR019079">
    <property type="entry name" value="Capsule_synth_CapA"/>
</dbReference>
<dbReference type="Pfam" id="PF09587">
    <property type="entry name" value="PGA_cap"/>
    <property type="match status" value="1"/>
</dbReference>
<proteinExistence type="inferred from homology"/>
<comment type="similarity">
    <text evidence="1">Belongs to the CapA family.</text>
</comment>
<evidence type="ECO:0000259" key="2">
    <source>
        <dbReference type="SMART" id="SM00854"/>
    </source>
</evidence>
<dbReference type="RefSeq" id="WP_303543127.1">
    <property type="nucleotide sequence ID" value="NZ_JAUOTP010000005.1"/>
</dbReference>
<dbReference type="InterPro" id="IPR052169">
    <property type="entry name" value="CW_Biosynth-Accessory"/>
</dbReference>
<organism evidence="3 4">
    <name type="scientific">Sphingomonas natans</name>
    <dbReference type="NCBI Taxonomy" id="3063330"/>
    <lineage>
        <taxon>Bacteria</taxon>
        <taxon>Pseudomonadati</taxon>
        <taxon>Pseudomonadota</taxon>
        <taxon>Alphaproteobacteria</taxon>
        <taxon>Sphingomonadales</taxon>
        <taxon>Sphingomonadaceae</taxon>
        <taxon>Sphingomonas</taxon>
    </lineage>
</organism>
<evidence type="ECO:0000256" key="1">
    <source>
        <dbReference type="ARBA" id="ARBA00005662"/>
    </source>
</evidence>
<evidence type="ECO:0000313" key="4">
    <source>
        <dbReference type="Proteomes" id="UP001169764"/>
    </source>
</evidence>
<keyword evidence="3" id="KW-0378">Hydrolase</keyword>
<dbReference type="SUPFAM" id="SSF56300">
    <property type="entry name" value="Metallo-dependent phosphatases"/>
    <property type="match status" value="1"/>
</dbReference>
<dbReference type="PANTHER" id="PTHR33393:SF11">
    <property type="entry name" value="POLYGLUTAMINE SYNTHESIS ACCESSORY PROTEIN RV0574C-RELATED"/>
    <property type="match status" value="1"/>
</dbReference>
<dbReference type="EMBL" id="JAUOTP010000005">
    <property type="protein sequence ID" value="MDO6415248.1"/>
    <property type="molecule type" value="Genomic_DNA"/>
</dbReference>
<dbReference type="GO" id="GO:0016787">
    <property type="term" value="F:hydrolase activity"/>
    <property type="evidence" value="ECO:0007669"/>
    <property type="project" value="UniProtKB-KW"/>
</dbReference>
<dbReference type="SMART" id="SM00854">
    <property type="entry name" value="PGA_cap"/>
    <property type="match status" value="1"/>
</dbReference>
<dbReference type="EC" id="3.1.-.-" evidence="3"/>
<name>A0ABT8YA84_9SPHN</name>
<dbReference type="Proteomes" id="UP001169764">
    <property type="component" value="Unassembled WGS sequence"/>
</dbReference>
<accession>A0ABT8YA84</accession>
<dbReference type="Gene3D" id="3.60.21.10">
    <property type="match status" value="1"/>
</dbReference>
<evidence type="ECO:0000313" key="3">
    <source>
        <dbReference type="EMBL" id="MDO6415248.1"/>
    </source>
</evidence>